<reference evidence="3" key="2">
    <citation type="submission" date="2020-02" db="EMBL/GenBank/DDBJ databases">
        <authorList>
            <person name="Gilchrist C.L.M."/>
            <person name="Chooi Y.-H."/>
        </authorList>
    </citation>
    <scope>NUCLEOTIDE SEQUENCE</scope>
    <source>
        <strain evidence="3">MST-FP2251</strain>
    </source>
</reference>
<evidence type="ECO:0000256" key="1">
    <source>
        <dbReference type="SAM" id="MobiDB-lite"/>
    </source>
</evidence>
<feature type="compositionally biased region" description="Basic and acidic residues" evidence="1">
    <location>
        <begin position="364"/>
        <end position="384"/>
    </location>
</feature>
<keyword evidence="4" id="KW-1185">Reference proteome</keyword>
<feature type="region of interest" description="Disordered" evidence="1">
    <location>
        <begin position="191"/>
        <end position="444"/>
    </location>
</feature>
<dbReference type="Pfam" id="PF24355">
    <property type="entry name" value="DUF7514"/>
    <property type="match status" value="1"/>
</dbReference>
<dbReference type="PANTHER" id="PTHR39611">
    <property type="entry name" value="HYDROXYPROLINE-RICH GLYCOPROTEIN DZ-HRGP-RELATED"/>
    <property type="match status" value="1"/>
</dbReference>
<evidence type="ECO:0000313" key="3">
    <source>
        <dbReference type="EMBL" id="KAF9895246.1"/>
    </source>
</evidence>
<feature type="compositionally biased region" description="Basic residues" evidence="1">
    <location>
        <begin position="344"/>
        <end position="363"/>
    </location>
</feature>
<dbReference type="EMBL" id="VCAU01000001">
    <property type="protein sequence ID" value="KAF9895246.1"/>
    <property type="molecule type" value="Genomic_DNA"/>
</dbReference>
<sequence length="570" mass="65147">MSSVHDDGANFWGVLINADKSPAPLLEHLCLGIAHIISSFDNYATADLTPERLAAFYRKVGGNYDVLFLETKSSALSFIYQRLGCFHSIQPSEDPYIPPSIPALQPNGFVRWQTIQLLLDPEEHWQYLQHALDIWDIRDASGDIFPKTIPRDAFPEASDTEMVEWHESVSRRFEFDFWKKNIMHSSPPNFGAYHHHFHQKDTPTSSPKTDDEFAPNRNNNNRSSHRRTPTMNEMPQSHHHQRRKSAEFPARRAHSTYFRRPEDFRSSGYASPRAPSPPMWSSNPSKKANIPTFSRPVSPSTVPMSSEEPGDDDPSDASSENSEQDTFPRPSRHSSHNRCYQHPPPHRARRHLSPPRTSARRHSHEAYARKPRRELSPDPDDQHVHTPRRYTHREHPAHQTRQYDSDGARRSRAHHRPYEQQQQQQQQQQQPVHSRSPGVGFREPAFNEQPAEVPVYTRAPHPRFANGPTSNAYFMRTHPDMEPITESRRHSYRGVPVNMCNNNGSGGSSGERTRFPSGNSRGMRWGGGGGGGAAMPGKSRVPVMVEPEYPSRGRRATEMDTYAYFNNVMN</sequence>
<evidence type="ECO:0000313" key="4">
    <source>
        <dbReference type="Proteomes" id="UP001194746"/>
    </source>
</evidence>
<dbReference type="InterPro" id="IPR055936">
    <property type="entry name" value="DUF7514"/>
</dbReference>
<protein>
    <recommendedName>
        <fullName evidence="2">DUF7514 domain-containing protein</fullName>
    </recommendedName>
</protein>
<feature type="compositionally biased region" description="Basic and acidic residues" evidence="1">
    <location>
        <begin position="393"/>
        <end position="409"/>
    </location>
</feature>
<feature type="compositionally biased region" description="Low complexity" evidence="1">
    <location>
        <begin position="420"/>
        <end position="430"/>
    </location>
</feature>
<feature type="region of interest" description="Disordered" evidence="1">
    <location>
        <begin position="456"/>
        <end position="476"/>
    </location>
</feature>
<comment type="caution">
    <text evidence="3">The sequence shown here is derived from an EMBL/GenBank/DDBJ whole genome shotgun (WGS) entry which is preliminary data.</text>
</comment>
<dbReference type="Proteomes" id="UP001194746">
    <property type="component" value="Unassembled WGS sequence"/>
</dbReference>
<feature type="domain" description="DUF7514" evidence="2">
    <location>
        <begin position="13"/>
        <end position="169"/>
    </location>
</feature>
<dbReference type="PANTHER" id="PTHR39611:SF2">
    <property type="entry name" value="HYDROXYPROLINE-RICH GLYCOPROTEIN DZ-HRGP"/>
    <property type="match status" value="1"/>
</dbReference>
<reference evidence="3" key="1">
    <citation type="journal article" date="2019" name="Beilstein J. Org. Chem.">
        <title>Nanangenines: drimane sesquiterpenoids as the dominant metabolite cohort of a novel Australian fungus, Aspergillus nanangensis.</title>
        <authorList>
            <person name="Lacey H.J."/>
            <person name="Gilchrist C.L.M."/>
            <person name="Crombie A."/>
            <person name="Kalaitzis J.A."/>
            <person name="Vuong D."/>
            <person name="Rutledge P.J."/>
            <person name="Turner P."/>
            <person name="Pitt J.I."/>
            <person name="Lacey E."/>
            <person name="Chooi Y.H."/>
            <person name="Piggott A.M."/>
        </authorList>
    </citation>
    <scope>NUCLEOTIDE SEQUENCE</scope>
    <source>
        <strain evidence="3">MST-FP2251</strain>
    </source>
</reference>
<gene>
    <name evidence="3" type="ORF">FE257_000148</name>
</gene>
<feature type="compositionally biased region" description="Polar residues" evidence="1">
    <location>
        <begin position="279"/>
        <end position="302"/>
    </location>
</feature>
<organism evidence="3 4">
    <name type="scientific">Aspergillus nanangensis</name>
    <dbReference type="NCBI Taxonomy" id="2582783"/>
    <lineage>
        <taxon>Eukaryota</taxon>
        <taxon>Fungi</taxon>
        <taxon>Dikarya</taxon>
        <taxon>Ascomycota</taxon>
        <taxon>Pezizomycotina</taxon>
        <taxon>Eurotiomycetes</taxon>
        <taxon>Eurotiomycetidae</taxon>
        <taxon>Eurotiales</taxon>
        <taxon>Aspergillaceae</taxon>
        <taxon>Aspergillus</taxon>
        <taxon>Aspergillus subgen. Circumdati</taxon>
    </lineage>
</organism>
<proteinExistence type="predicted"/>
<dbReference type="AlphaFoldDB" id="A0AAD4CYV7"/>
<accession>A0AAD4CYV7</accession>
<name>A0AAD4CYV7_ASPNN</name>
<evidence type="ECO:0000259" key="2">
    <source>
        <dbReference type="Pfam" id="PF24355"/>
    </source>
</evidence>